<protein>
    <submittedName>
        <fullName evidence="1">Uncharacterized protein</fullName>
    </submittedName>
</protein>
<name>A0A1S8X0R9_OPIVI</name>
<sequence length="82" mass="9034">MNPELSCAAKVCGKSLNLKGTTRSTDGENPVTYLEYEAYNSMALTVMKTIAKECRIQWPKLEYVAIIHRLGPSPNMILTGDG</sequence>
<dbReference type="SUPFAM" id="SSF54690">
    <property type="entry name" value="Molybdopterin synthase subunit MoaE"/>
    <property type="match status" value="1"/>
</dbReference>
<dbReference type="PANTHER" id="PTHR23404">
    <property type="entry name" value="MOLYBDOPTERIN SYNTHASE RELATED"/>
    <property type="match status" value="1"/>
</dbReference>
<gene>
    <name evidence="1" type="ORF">X801_04022</name>
</gene>
<dbReference type="Gene3D" id="3.90.1170.40">
    <property type="entry name" value="Molybdopterin biosynthesis MoaE subunit"/>
    <property type="match status" value="1"/>
</dbReference>
<evidence type="ECO:0000313" key="1">
    <source>
        <dbReference type="EMBL" id="OON20103.1"/>
    </source>
</evidence>
<dbReference type="EMBL" id="KV892850">
    <property type="protein sequence ID" value="OON20103.1"/>
    <property type="molecule type" value="Genomic_DNA"/>
</dbReference>
<dbReference type="Proteomes" id="UP000243686">
    <property type="component" value="Unassembled WGS sequence"/>
</dbReference>
<dbReference type="InterPro" id="IPR003448">
    <property type="entry name" value="Mopterin_biosynth_MoaE"/>
</dbReference>
<dbReference type="InterPro" id="IPR036563">
    <property type="entry name" value="MoaE_sf"/>
</dbReference>
<proteinExistence type="predicted"/>
<evidence type="ECO:0000313" key="2">
    <source>
        <dbReference type="Proteomes" id="UP000243686"/>
    </source>
</evidence>
<dbReference type="AlphaFoldDB" id="A0A1S8X0R9"/>
<organism evidence="1 2">
    <name type="scientific">Opisthorchis viverrini</name>
    <name type="common">Southeast Asian liver fluke</name>
    <dbReference type="NCBI Taxonomy" id="6198"/>
    <lineage>
        <taxon>Eukaryota</taxon>
        <taxon>Metazoa</taxon>
        <taxon>Spiralia</taxon>
        <taxon>Lophotrochozoa</taxon>
        <taxon>Platyhelminthes</taxon>
        <taxon>Trematoda</taxon>
        <taxon>Digenea</taxon>
        <taxon>Opisthorchiida</taxon>
        <taxon>Opisthorchiata</taxon>
        <taxon>Opisthorchiidae</taxon>
        <taxon>Opisthorchis</taxon>
    </lineage>
</organism>
<accession>A0A1S8X0R9</accession>
<keyword evidence="2" id="KW-1185">Reference proteome</keyword>
<dbReference type="GO" id="GO:0006777">
    <property type="term" value="P:Mo-molybdopterin cofactor biosynthetic process"/>
    <property type="evidence" value="ECO:0007669"/>
    <property type="project" value="InterPro"/>
</dbReference>
<reference evidence="1 2" key="1">
    <citation type="submission" date="2015-03" db="EMBL/GenBank/DDBJ databases">
        <title>Draft genome of the nematode, Opisthorchis viverrini.</title>
        <authorList>
            <person name="Mitreva M."/>
        </authorList>
    </citation>
    <scope>NUCLEOTIDE SEQUENCE [LARGE SCALE GENOMIC DNA]</scope>
    <source>
        <strain evidence="1">Khon Kaen</strain>
    </source>
</reference>
<dbReference type="Pfam" id="PF02391">
    <property type="entry name" value="MoaE"/>
    <property type="match status" value="1"/>
</dbReference>